<comment type="caution">
    <text evidence="2">The sequence shown here is derived from an EMBL/GenBank/DDBJ whole genome shotgun (WGS) entry which is preliminary data.</text>
</comment>
<evidence type="ECO:0000313" key="3">
    <source>
        <dbReference type="Proteomes" id="UP000004259"/>
    </source>
</evidence>
<accession>E9SFT2</accession>
<feature type="transmembrane region" description="Helical" evidence="1">
    <location>
        <begin position="6"/>
        <end position="23"/>
    </location>
</feature>
<reference evidence="2 3" key="1">
    <citation type="submission" date="2011-02" db="EMBL/GenBank/DDBJ databases">
        <authorList>
            <person name="Nelson K.E."/>
            <person name="Sutton G."/>
            <person name="Torralba M."/>
            <person name="Durkin S."/>
            <person name="Harkins D."/>
            <person name="Montgomery R."/>
            <person name="Ziemer C."/>
            <person name="Klaassens E."/>
            <person name="Ocuiv P."/>
            <person name="Morrison M."/>
        </authorList>
    </citation>
    <scope>NUCLEOTIDE SEQUENCE [LARGE SCALE GENOMIC DNA]</scope>
    <source>
        <strain evidence="2 3">8</strain>
    </source>
</reference>
<organism evidence="2 3">
    <name type="scientific">Ruminococcus albus 8</name>
    <dbReference type="NCBI Taxonomy" id="246199"/>
    <lineage>
        <taxon>Bacteria</taxon>
        <taxon>Bacillati</taxon>
        <taxon>Bacillota</taxon>
        <taxon>Clostridia</taxon>
        <taxon>Eubacteriales</taxon>
        <taxon>Oscillospiraceae</taxon>
        <taxon>Ruminococcus</taxon>
    </lineage>
</organism>
<dbReference type="EMBL" id="ADKM02000122">
    <property type="protein sequence ID" value="EGC01875.1"/>
    <property type="molecule type" value="Genomic_DNA"/>
</dbReference>
<sequence length="140" mass="16359">MITAFVLFGITLVALLVFIGLYIDETHRVQETYRKQYMTEINHASREIELYVAHQGDVEERYKRITSFVTCANSFLFLMNETSDKQIIFNEVTTCLIKYPEQMSERMEDLKKSFDDIYANLDKGYEEAKAVVDSVDKMGR</sequence>
<keyword evidence="3" id="KW-1185">Reference proteome</keyword>
<keyword evidence="1" id="KW-0472">Membrane</keyword>
<keyword evidence="1" id="KW-0812">Transmembrane</keyword>
<gene>
    <name evidence="2" type="ORF">CUS_7881</name>
</gene>
<name>E9SFT2_RUMAL</name>
<protein>
    <submittedName>
        <fullName evidence="2">Uncharacterized protein</fullName>
    </submittedName>
</protein>
<dbReference type="STRING" id="246199.CUS_7881"/>
<keyword evidence="1" id="KW-1133">Transmembrane helix</keyword>
<dbReference type="AlphaFoldDB" id="E9SFT2"/>
<dbReference type="eggNOG" id="ENOG503425R">
    <property type="taxonomic scope" value="Bacteria"/>
</dbReference>
<evidence type="ECO:0000256" key="1">
    <source>
        <dbReference type="SAM" id="Phobius"/>
    </source>
</evidence>
<evidence type="ECO:0000313" key="2">
    <source>
        <dbReference type="EMBL" id="EGC01875.1"/>
    </source>
</evidence>
<proteinExistence type="predicted"/>
<dbReference type="Proteomes" id="UP000004259">
    <property type="component" value="Unassembled WGS sequence"/>
</dbReference>